<dbReference type="EMBL" id="JAXAFO010000134">
    <property type="protein sequence ID" value="MDX6851624.1"/>
    <property type="molecule type" value="Genomic_DNA"/>
</dbReference>
<organism evidence="7 8">
    <name type="scientific">Gilvimarinus gilvus</name>
    <dbReference type="NCBI Taxonomy" id="3058038"/>
    <lineage>
        <taxon>Bacteria</taxon>
        <taxon>Pseudomonadati</taxon>
        <taxon>Pseudomonadota</taxon>
        <taxon>Gammaproteobacteria</taxon>
        <taxon>Cellvibrionales</taxon>
        <taxon>Cellvibrionaceae</taxon>
        <taxon>Gilvimarinus</taxon>
    </lineage>
</organism>
<evidence type="ECO:0000313" key="7">
    <source>
        <dbReference type="EMBL" id="MDX6851624.1"/>
    </source>
</evidence>
<evidence type="ECO:0000259" key="6">
    <source>
        <dbReference type="Pfam" id="PF22544"/>
    </source>
</evidence>
<evidence type="ECO:0000256" key="3">
    <source>
        <dbReference type="ARBA" id="ARBA00022490"/>
    </source>
</evidence>
<evidence type="ECO:0000256" key="5">
    <source>
        <dbReference type="ARBA" id="ARBA00023273"/>
    </source>
</evidence>
<name>A0ABU4S371_9GAMM</name>
<comment type="caution">
    <text evidence="7">The sequence shown here is derived from an EMBL/GenBank/DDBJ whole genome shotgun (WGS) entry which is preliminary data.</text>
</comment>
<dbReference type="SUPFAM" id="SSF81296">
    <property type="entry name" value="E set domains"/>
    <property type="match status" value="1"/>
</dbReference>
<feature type="non-terminal residue" evidence="7">
    <location>
        <position position="1"/>
    </location>
</feature>
<keyword evidence="8" id="KW-1185">Reference proteome</keyword>
<gene>
    <name evidence="7" type="ORF">SCD92_19840</name>
</gene>
<keyword evidence="3" id="KW-0963">Cytoplasm</keyword>
<evidence type="ECO:0000256" key="1">
    <source>
        <dbReference type="ARBA" id="ARBA00004138"/>
    </source>
</evidence>
<feature type="non-terminal residue" evidence="7">
    <location>
        <position position="118"/>
    </location>
</feature>
<dbReference type="InterPro" id="IPR013783">
    <property type="entry name" value="Ig-like_fold"/>
</dbReference>
<evidence type="ECO:0000256" key="4">
    <source>
        <dbReference type="ARBA" id="ARBA00023069"/>
    </source>
</evidence>
<dbReference type="InterPro" id="IPR017868">
    <property type="entry name" value="Filamin/ABP280_repeat-like"/>
</dbReference>
<feature type="domain" description="HYDIN/VesB/CFA65-like Ig-like" evidence="6">
    <location>
        <begin position="19"/>
        <end position="108"/>
    </location>
</feature>
<dbReference type="Proteomes" id="UP001273505">
    <property type="component" value="Unassembled WGS sequence"/>
</dbReference>
<comment type="subcellular location">
    <subcellularLocation>
        <location evidence="1">Cell projection</location>
        <location evidence="1">Cilium</location>
    </subcellularLocation>
    <subcellularLocation>
        <location evidence="2">Cytoplasm</location>
    </subcellularLocation>
</comment>
<evidence type="ECO:0000256" key="2">
    <source>
        <dbReference type="ARBA" id="ARBA00004496"/>
    </source>
</evidence>
<keyword evidence="4" id="KW-0969">Cilium</keyword>
<dbReference type="InterPro" id="IPR014756">
    <property type="entry name" value="Ig_E-set"/>
</dbReference>
<dbReference type="Pfam" id="PF22544">
    <property type="entry name" value="HYDIN_VesB_CFA65-like_Ig"/>
    <property type="match status" value="1"/>
</dbReference>
<dbReference type="Gene3D" id="2.60.40.10">
    <property type="entry name" value="Immunoglobulins"/>
    <property type="match status" value="1"/>
</dbReference>
<dbReference type="PROSITE" id="PS50194">
    <property type="entry name" value="FILAMIN_REPEAT"/>
    <property type="match status" value="1"/>
</dbReference>
<sequence>SSSVGGAVADGGTDAQGFVAAGTPQTVTYTVTNSGTDDLTIATATTAAPSNVTINAIGAPGSTTIGAGGGSTTFTVQYTPTLAGAFSFDLSFVNDDADENPFNFTVSGTGSGAPEISV</sequence>
<proteinExistence type="predicted"/>
<keyword evidence="5" id="KW-0966">Cell projection</keyword>
<accession>A0ABU4S371</accession>
<protein>
    <recommendedName>
        <fullName evidence="6">HYDIN/VesB/CFA65-like Ig-like domain-containing protein</fullName>
    </recommendedName>
</protein>
<evidence type="ECO:0000313" key="8">
    <source>
        <dbReference type="Proteomes" id="UP001273505"/>
    </source>
</evidence>
<reference evidence="7 8" key="1">
    <citation type="submission" date="2023-11" db="EMBL/GenBank/DDBJ databases">
        <title>Gilvimarinus fulvus sp. nov., isolated from the surface of Kelp.</title>
        <authorList>
            <person name="Sun Y.Y."/>
            <person name="Gong Y."/>
            <person name="Du Z.J."/>
        </authorList>
    </citation>
    <scope>NUCLEOTIDE SEQUENCE [LARGE SCALE GENOMIC DNA]</scope>
    <source>
        <strain evidence="7 8">SDUM040013</strain>
    </source>
</reference>
<dbReference type="RefSeq" id="WP_319835181.1">
    <property type="nucleotide sequence ID" value="NZ_JAXAFO010000134.1"/>
</dbReference>
<dbReference type="InterPro" id="IPR053879">
    <property type="entry name" value="HYDIN_VesB_CFA65-like_Ig"/>
</dbReference>